<name>A0A182FZ89_ANOAL</name>
<dbReference type="Proteomes" id="UP000069272">
    <property type="component" value="Chromosome 3R"/>
</dbReference>
<dbReference type="AlphaFoldDB" id="A0A182FZ89"/>
<organism evidence="2 3">
    <name type="scientific">Anopheles albimanus</name>
    <name type="common">New world malaria mosquito</name>
    <dbReference type="NCBI Taxonomy" id="7167"/>
    <lineage>
        <taxon>Eukaryota</taxon>
        <taxon>Metazoa</taxon>
        <taxon>Ecdysozoa</taxon>
        <taxon>Arthropoda</taxon>
        <taxon>Hexapoda</taxon>
        <taxon>Insecta</taxon>
        <taxon>Pterygota</taxon>
        <taxon>Neoptera</taxon>
        <taxon>Endopterygota</taxon>
        <taxon>Diptera</taxon>
        <taxon>Nematocera</taxon>
        <taxon>Culicoidea</taxon>
        <taxon>Culicidae</taxon>
        <taxon>Anophelinae</taxon>
        <taxon>Anopheles</taxon>
    </lineage>
</organism>
<sequence>MDAAMISTRLLLYSITFSQCILLHIKADSIVIISKRSSNSSYSCYVRNTPDGLEYHLTYNVCFPVSPEGMPNETSDAVSGLPGTYGGQQACVHYECCITSRQLLLGDDGQLGCHRYDDLSPLPRQYSGQRPASMSELRQQPSVAYSLPVTLQSKRNRIRVKRDFSWVSFLEKISFQGRHESTVNKHNEAYFHYNFMNKPSGGSTGRPTAGSPAPTTTTGFSTSTFPTTTLA</sequence>
<evidence type="ECO:0000313" key="2">
    <source>
        <dbReference type="EnsemblMetazoa" id="AALB014907-PA"/>
    </source>
</evidence>
<dbReference type="VEuPathDB" id="VectorBase:AALB014907"/>
<dbReference type="OrthoDB" id="7737336at2759"/>
<dbReference type="GeneID" id="118465994"/>
<dbReference type="EnsemblMetazoa" id="AALB014907-RA">
    <property type="protein sequence ID" value="AALB014907-PA"/>
    <property type="gene ID" value="AALB014907"/>
</dbReference>
<evidence type="ECO:0000313" key="3">
    <source>
        <dbReference type="Proteomes" id="UP000069272"/>
    </source>
</evidence>
<dbReference type="KEGG" id="aali:118465994"/>
<reference evidence="2 3" key="1">
    <citation type="journal article" date="2017" name="G3 (Bethesda)">
        <title>The Physical Genome Mapping of Anopheles albimanus Corrected Scaffold Misassemblies and Identified Interarm Rearrangements in Genus Anopheles.</title>
        <authorList>
            <person name="Artemov G.N."/>
            <person name="Peery A.N."/>
            <person name="Jiang X."/>
            <person name="Tu Z."/>
            <person name="Stegniy V.N."/>
            <person name="Sharakhova M.V."/>
            <person name="Sharakhov I.V."/>
        </authorList>
    </citation>
    <scope>NUCLEOTIDE SEQUENCE [LARGE SCALE GENOMIC DNA]</scope>
    <source>
        <strain evidence="2 3">ALBI9_A</strain>
    </source>
</reference>
<feature type="region of interest" description="Disordered" evidence="1">
    <location>
        <begin position="201"/>
        <end position="231"/>
    </location>
</feature>
<protein>
    <submittedName>
        <fullName evidence="2">Uncharacterized protein</fullName>
    </submittedName>
</protein>
<reference evidence="2" key="2">
    <citation type="submission" date="2022-08" db="UniProtKB">
        <authorList>
            <consortium name="EnsemblMetazoa"/>
        </authorList>
    </citation>
    <scope>IDENTIFICATION</scope>
    <source>
        <strain evidence="2">STECLA/ALBI9_A</strain>
    </source>
</reference>
<proteinExistence type="predicted"/>
<feature type="compositionally biased region" description="Low complexity" evidence="1">
    <location>
        <begin position="207"/>
        <end position="231"/>
    </location>
</feature>
<dbReference type="RefSeq" id="XP_035790680.1">
    <property type="nucleotide sequence ID" value="XM_035934787.1"/>
</dbReference>
<dbReference type="VEuPathDB" id="VectorBase:AALB20_028124"/>
<accession>A0A182FZ89</accession>
<evidence type="ECO:0000256" key="1">
    <source>
        <dbReference type="SAM" id="MobiDB-lite"/>
    </source>
</evidence>
<keyword evidence="3" id="KW-1185">Reference proteome</keyword>